<reference evidence="12" key="2">
    <citation type="submission" date="2011-02" db="EMBL/GenBank/DDBJ databases">
        <title>The complete genome of Syntrophobotulus glycolicus DSM 8271.</title>
        <authorList>
            <person name="Lucas S."/>
            <person name="Copeland A."/>
            <person name="Lapidus A."/>
            <person name="Bruce D."/>
            <person name="Goodwin L."/>
            <person name="Pitluck S."/>
            <person name="Kyrpides N."/>
            <person name="Mavromatis K."/>
            <person name="Pagani I."/>
            <person name="Ivanova N."/>
            <person name="Mikhailova N."/>
            <person name="Chertkov O."/>
            <person name="Held B."/>
            <person name="Detter J.C."/>
            <person name="Tapia R."/>
            <person name="Han C."/>
            <person name="Land M."/>
            <person name="Hauser L."/>
            <person name="Markowitz V."/>
            <person name="Cheng J.-F."/>
            <person name="Hugenholtz P."/>
            <person name="Woyke T."/>
            <person name="Wu D."/>
            <person name="Spring S."/>
            <person name="Schroeder M."/>
            <person name="Brambilla E."/>
            <person name="Klenk H.-P."/>
            <person name="Eisen J.A."/>
        </authorList>
    </citation>
    <scope>NUCLEOTIDE SEQUENCE [LARGE SCALE GENOMIC DNA]</scope>
    <source>
        <strain evidence="12">DSM 8271 / FlGlyR</strain>
    </source>
</reference>
<evidence type="ECO:0000259" key="9">
    <source>
        <dbReference type="Pfam" id="PF06144"/>
    </source>
</evidence>
<evidence type="ECO:0000256" key="6">
    <source>
        <dbReference type="ARBA" id="ARBA00022932"/>
    </source>
</evidence>
<dbReference type="Gene3D" id="1.20.272.10">
    <property type="match status" value="1"/>
</dbReference>
<dbReference type="STRING" id="645991.Sgly_2446"/>
<dbReference type="InterPro" id="IPR027417">
    <property type="entry name" value="P-loop_NTPase"/>
</dbReference>
<dbReference type="InterPro" id="IPR048466">
    <property type="entry name" value="DNA_pol3_delta-like_C"/>
</dbReference>
<organism evidence="11 12">
    <name type="scientific">Syntrophobotulus glycolicus (strain DSM 8271 / FlGlyR)</name>
    <dbReference type="NCBI Taxonomy" id="645991"/>
    <lineage>
        <taxon>Bacteria</taxon>
        <taxon>Bacillati</taxon>
        <taxon>Bacillota</taxon>
        <taxon>Clostridia</taxon>
        <taxon>Eubacteriales</taxon>
        <taxon>Desulfitobacteriaceae</taxon>
        <taxon>Syntrophobotulus</taxon>
    </lineage>
</organism>
<keyword evidence="3" id="KW-0808">Transferase</keyword>
<evidence type="ECO:0000256" key="2">
    <source>
        <dbReference type="ARBA" id="ARBA00017703"/>
    </source>
</evidence>
<dbReference type="GO" id="GO:0003887">
    <property type="term" value="F:DNA-directed DNA polymerase activity"/>
    <property type="evidence" value="ECO:0007669"/>
    <property type="project" value="UniProtKB-KW"/>
</dbReference>
<evidence type="ECO:0000256" key="8">
    <source>
        <dbReference type="ARBA" id="ARBA00049244"/>
    </source>
</evidence>
<gene>
    <name evidence="11" type="ordered locus">Sgly_2446</name>
</gene>
<accession>F0SVF8</accession>
<dbReference type="InterPro" id="IPR005790">
    <property type="entry name" value="DNA_polIII_delta"/>
</dbReference>
<dbReference type="Gene3D" id="1.10.8.60">
    <property type="match status" value="1"/>
</dbReference>
<dbReference type="GO" id="GO:0009360">
    <property type="term" value="C:DNA polymerase III complex"/>
    <property type="evidence" value="ECO:0007669"/>
    <property type="project" value="InterPro"/>
</dbReference>
<proteinExistence type="inferred from homology"/>
<keyword evidence="5" id="KW-0235">DNA replication</keyword>
<dbReference type="SUPFAM" id="SSF48019">
    <property type="entry name" value="post-AAA+ oligomerization domain-like"/>
    <property type="match status" value="1"/>
</dbReference>
<dbReference type="Pfam" id="PF06144">
    <property type="entry name" value="DNA_pol3_delta"/>
    <property type="match status" value="1"/>
</dbReference>
<evidence type="ECO:0000313" key="11">
    <source>
        <dbReference type="EMBL" id="ADY56731.1"/>
    </source>
</evidence>
<dbReference type="RefSeq" id="WP_013625596.1">
    <property type="nucleotide sequence ID" value="NC_015172.1"/>
</dbReference>
<reference evidence="11 12" key="1">
    <citation type="journal article" date="2011" name="Stand. Genomic Sci.">
        <title>Complete genome sequence of Syntrophobotulus glycolicus type strain (FlGlyR).</title>
        <authorList>
            <person name="Han C."/>
            <person name="Mwirichia R."/>
            <person name="Chertkov O."/>
            <person name="Held B."/>
            <person name="Lapidus A."/>
            <person name="Nolan M."/>
            <person name="Lucas S."/>
            <person name="Hammon N."/>
            <person name="Deshpande S."/>
            <person name="Cheng J.F."/>
            <person name="Tapia R."/>
            <person name="Goodwin L."/>
            <person name="Pitluck S."/>
            <person name="Huntemann M."/>
            <person name="Liolios K."/>
            <person name="Ivanova N."/>
            <person name="Pagani I."/>
            <person name="Mavromatis K."/>
            <person name="Ovchinikova G."/>
            <person name="Pati A."/>
            <person name="Chen A."/>
            <person name="Palaniappan K."/>
            <person name="Land M."/>
            <person name="Hauser L."/>
            <person name="Brambilla E.M."/>
            <person name="Rohde M."/>
            <person name="Spring S."/>
            <person name="Sikorski J."/>
            <person name="Goker M."/>
            <person name="Woyke T."/>
            <person name="Bristow J."/>
            <person name="Eisen J.A."/>
            <person name="Markowitz V."/>
            <person name="Hugenholtz P."/>
            <person name="Kyrpides N.C."/>
            <person name="Klenk H.P."/>
            <person name="Detter J.C."/>
        </authorList>
    </citation>
    <scope>NUCLEOTIDE SEQUENCE [LARGE SCALE GENOMIC DNA]</scope>
    <source>
        <strain evidence="12">DSM 8271 / FlGlyR</strain>
    </source>
</reference>
<dbReference type="HOGENOM" id="CLU_044694_2_1_9"/>
<feature type="domain" description="DNA polymerase III delta N-terminal" evidence="9">
    <location>
        <begin position="19"/>
        <end position="148"/>
    </location>
</feature>
<dbReference type="AlphaFoldDB" id="F0SVF8"/>
<dbReference type="NCBIfam" id="TIGR01128">
    <property type="entry name" value="holA"/>
    <property type="match status" value="1"/>
</dbReference>
<dbReference type="GO" id="GO:0003677">
    <property type="term" value="F:DNA binding"/>
    <property type="evidence" value="ECO:0007669"/>
    <property type="project" value="InterPro"/>
</dbReference>
<dbReference type="EC" id="2.7.7.7" evidence="1"/>
<dbReference type="PANTHER" id="PTHR34388:SF1">
    <property type="entry name" value="DNA POLYMERASE III SUBUNIT DELTA"/>
    <property type="match status" value="1"/>
</dbReference>
<comment type="catalytic activity">
    <reaction evidence="8">
        <text>DNA(n) + a 2'-deoxyribonucleoside 5'-triphosphate = DNA(n+1) + diphosphate</text>
        <dbReference type="Rhea" id="RHEA:22508"/>
        <dbReference type="Rhea" id="RHEA-COMP:17339"/>
        <dbReference type="Rhea" id="RHEA-COMP:17340"/>
        <dbReference type="ChEBI" id="CHEBI:33019"/>
        <dbReference type="ChEBI" id="CHEBI:61560"/>
        <dbReference type="ChEBI" id="CHEBI:173112"/>
        <dbReference type="EC" id="2.7.7.7"/>
    </reaction>
</comment>
<dbReference type="GO" id="GO:0006261">
    <property type="term" value="P:DNA-templated DNA replication"/>
    <property type="evidence" value="ECO:0007669"/>
    <property type="project" value="TreeGrafter"/>
</dbReference>
<dbReference type="PANTHER" id="PTHR34388">
    <property type="entry name" value="DNA POLYMERASE III SUBUNIT DELTA"/>
    <property type="match status" value="1"/>
</dbReference>
<dbReference type="Gene3D" id="3.40.50.300">
    <property type="entry name" value="P-loop containing nucleotide triphosphate hydrolases"/>
    <property type="match status" value="1"/>
</dbReference>
<dbReference type="EMBL" id="CP002547">
    <property type="protein sequence ID" value="ADY56731.1"/>
    <property type="molecule type" value="Genomic_DNA"/>
</dbReference>
<dbReference type="KEGG" id="sgy:Sgly_2446"/>
<evidence type="ECO:0000256" key="5">
    <source>
        <dbReference type="ARBA" id="ARBA00022705"/>
    </source>
</evidence>
<evidence type="ECO:0000259" key="10">
    <source>
        <dbReference type="Pfam" id="PF21694"/>
    </source>
</evidence>
<dbReference type="eggNOG" id="COG1466">
    <property type="taxonomic scope" value="Bacteria"/>
</dbReference>
<evidence type="ECO:0000256" key="4">
    <source>
        <dbReference type="ARBA" id="ARBA00022695"/>
    </source>
</evidence>
<evidence type="ECO:0000256" key="1">
    <source>
        <dbReference type="ARBA" id="ARBA00012417"/>
    </source>
</evidence>
<evidence type="ECO:0000256" key="3">
    <source>
        <dbReference type="ARBA" id="ARBA00022679"/>
    </source>
</evidence>
<dbReference type="InterPro" id="IPR008921">
    <property type="entry name" value="DNA_pol3_clamp-load_cplx_C"/>
</dbReference>
<evidence type="ECO:0000256" key="7">
    <source>
        <dbReference type="ARBA" id="ARBA00034754"/>
    </source>
</evidence>
<comment type="similarity">
    <text evidence="7">Belongs to the DNA polymerase HolA subunit family.</text>
</comment>
<keyword evidence="4" id="KW-0548">Nucleotidyltransferase</keyword>
<name>F0SVF8_SYNGF</name>
<keyword evidence="6" id="KW-0239">DNA-directed DNA polymerase</keyword>
<feature type="domain" description="DNA polymerase III delta subunit-like C-terminal" evidence="10">
    <location>
        <begin position="223"/>
        <end position="342"/>
    </location>
</feature>
<dbReference type="Pfam" id="PF21694">
    <property type="entry name" value="DNA_pol3_delta_C"/>
    <property type="match status" value="1"/>
</dbReference>
<dbReference type="SUPFAM" id="SSF52540">
    <property type="entry name" value="P-loop containing nucleoside triphosphate hydrolases"/>
    <property type="match status" value="1"/>
</dbReference>
<protein>
    <recommendedName>
        <fullName evidence="2">DNA polymerase III subunit delta</fullName>
        <ecNumber evidence="1">2.7.7.7</ecNumber>
    </recommendedName>
</protein>
<dbReference type="OrthoDB" id="9775929at2"/>
<dbReference type="InterPro" id="IPR010372">
    <property type="entry name" value="DNA_pol3_delta_N"/>
</dbReference>
<sequence>MSFDRLKRDIEEENLAVVYLLYGEDRYSLLQSVQGMKKLFLREDPSGSNIEIMQGKEIPVDQIIETLNSSALFSRKLVIVDNAPYFDQAKKKNSSEDEEMDQDSWSVEPLIDYLQDPNPSSILCIIANKANKGRRLYQAMAKAGRIIEFAMPSGTGEWQEWIGAEARANGKTIGMQAASYLAEWSGHHTGILGAEIEKLAVYLGDRQEIMKEDIGAVCIPMAETTVFKMLDGIAARNAGEALQRLREVVEREHYLKVNTMIVRQVRLLLTACYLRTGGGKPEELVRVASIKPFEANKVFRQSAKFTFPMLEKALEDCLNTDIAFKTSGGDPQFLLEMMVIKLCK</sequence>
<evidence type="ECO:0000313" key="12">
    <source>
        <dbReference type="Proteomes" id="UP000007488"/>
    </source>
</evidence>
<dbReference type="Proteomes" id="UP000007488">
    <property type="component" value="Chromosome"/>
</dbReference>
<keyword evidence="12" id="KW-1185">Reference proteome</keyword>